<dbReference type="InterPro" id="IPR005019">
    <property type="entry name" value="Adenine_glyco"/>
</dbReference>
<evidence type="ECO:0000256" key="2">
    <source>
        <dbReference type="SAM" id="MobiDB-lite"/>
    </source>
</evidence>
<dbReference type="Gene3D" id="1.10.340.30">
    <property type="entry name" value="Hypothetical protein, domain 2"/>
    <property type="match status" value="1"/>
</dbReference>
<feature type="binding site" evidence="1">
    <location>
        <position position="148"/>
    </location>
    <ligand>
        <name>Zn(2+)</name>
        <dbReference type="ChEBI" id="CHEBI:29105"/>
    </ligand>
</feature>
<sequence>MSAPPRVRSMNITEPENKAPQKPVKKAEKPQQQQDIESKDKKHGKVASAVLRQKSMNGSCSSDASSDSSHSRASSSSSLSVRSWSSGKMAVAARRNGVVRRKQCEVRIDKEAKTGGDDDSVVVESGNVLSGNSGLLDAADRSEIKKRCGWVTPSTDPCYAAFHDEEWGVQVHDDKKLFELLCLSGALAELTWPAILNRRHIFREVFLDFDPFAVSKLNDKKIAVQGSPASSLLSEIKLRSIIENAHQMCKVIDEFGSFDKYIWSFVNYKPIVNQFRHCRQVPVKTPKADIMSKDLVRRGFRCVGPTVMYSFMQAAGLTNDHLISCFRFQECVTGRQVKEKDASLKPNTDKKERMDPIDMGR</sequence>
<feature type="binding site" evidence="1">
    <location>
        <position position="163"/>
    </location>
    <ligand>
        <name>Zn(2+)</name>
        <dbReference type="ChEBI" id="CHEBI:29105"/>
    </ligand>
</feature>
<dbReference type="GO" id="GO:0046872">
    <property type="term" value="F:metal ion binding"/>
    <property type="evidence" value="ECO:0007669"/>
    <property type="project" value="UniProtKB-KW"/>
</dbReference>
<evidence type="ECO:0000313" key="3">
    <source>
        <dbReference type="EMBL" id="OAY52683.1"/>
    </source>
</evidence>
<protein>
    <submittedName>
        <fullName evidence="3">Uncharacterized protein</fullName>
    </submittedName>
</protein>
<dbReference type="PANTHER" id="PTHR31116">
    <property type="entry name" value="OS04G0501200 PROTEIN"/>
    <property type="match status" value="1"/>
</dbReference>
<dbReference type="EMBL" id="CM004390">
    <property type="protein sequence ID" value="OAY52683.1"/>
    <property type="molecule type" value="Genomic_DNA"/>
</dbReference>
<proteinExistence type="predicted"/>
<dbReference type="OrthoDB" id="3941538at2759"/>
<dbReference type="PANTHER" id="PTHR31116:SF30">
    <property type="entry name" value="HHH-GPD DOMAIN-CONTAINING PROTEIN"/>
    <property type="match status" value="1"/>
</dbReference>
<dbReference type="GO" id="GO:0006284">
    <property type="term" value="P:base-excision repair"/>
    <property type="evidence" value="ECO:0007669"/>
    <property type="project" value="InterPro"/>
</dbReference>
<feature type="region of interest" description="Disordered" evidence="2">
    <location>
        <begin position="339"/>
        <end position="361"/>
    </location>
</feature>
<dbReference type="Gramene" id="Manes.04G102500.3.v8.1">
    <property type="protein sequence ID" value="Manes.04G102500.3.v8.1.CDS"/>
    <property type="gene ID" value="Manes.04G102500.v8.1"/>
</dbReference>
<dbReference type="Pfam" id="PF03352">
    <property type="entry name" value="Adenine_glyco"/>
    <property type="match status" value="1"/>
</dbReference>
<dbReference type="GO" id="GO:0008725">
    <property type="term" value="F:DNA-3-methyladenine glycosylase activity"/>
    <property type="evidence" value="ECO:0007669"/>
    <property type="project" value="InterPro"/>
</dbReference>
<dbReference type="InterPro" id="IPR011257">
    <property type="entry name" value="DNA_glycosylase"/>
</dbReference>
<feature type="binding site" evidence="1">
    <location>
        <position position="325"/>
    </location>
    <ligand>
        <name>Zn(2+)</name>
        <dbReference type="ChEBI" id="CHEBI:29105"/>
    </ligand>
</feature>
<reference evidence="4" key="1">
    <citation type="journal article" date="2016" name="Nat. Biotechnol.">
        <title>Sequencing wild and cultivated cassava and related species reveals extensive interspecific hybridization and genetic diversity.</title>
        <authorList>
            <person name="Bredeson J.V."/>
            <person name="Lyons J.B."/>
            <person name="Prochnik S.E."/>
            <person name="Wu G.A."/>
            <person name="Ha C.M."/>
            <person name="Edsinger-Gonzales E."/>
            <person name="Grimwood J."/>
            <person name="Schmutz J."/>
            <person name="Rabbi I.Y."/>
            <person name="Egesi C."/>
            <person name="Nauluvula P."/>
            <person name="Lebot V."/>
            <person name="Ndunguru J."/>
            <person name="Mkamilo G."/>
            <person name="Bart R.S."/>
            <person name="Setter T.L."/>
            <person name="Gleadow R.M."/>
            <person name="Kulakow P."/>
            <person name="Ferguson M.E."/>
            <person name="Rounsley S."/>
            <person name="Rokhsar D.S."/>
        </authorList>
    </citation>
    <scope>NUCLEOTIDE SEQUENCE [LARGE SCALE GENOMIC DNA]</scope>
    <source>
        <strain evidence="4">cv. AM560-2</strain>
    </source>
</reference>
<feature type="compositionally biased region" description="Low complexity" evidence="2">
    <location>
        <begin position="55"/>
        <end position="86"/>
    </location>
</feature>
<comment type="caution">
    <text evidence="3">The sequence shown here is derived from an EMBL/GenBank/DDBJ whole genome shotgun (WGS) entry which is preliminary data.</text>
</comment>
<feature type="region of interest" description="Disordered" evidence="2">
    <location>
        <begin position="1"/>
        <end position="86"/>
    </location>
</feature>
<name>A0A2C9W199_MANES</name>
<evidence type="ECO:0000313" key="4">
    <source>
        <dbReference type="Proteomes" id="UP000091857"/>
    </source>
</evidence>
<gene>
    <name evidence="3" type="ORF">MANES_04G102500v8</name>
</gene>
<dbReference type="SUPFAM" id="SSF48150">
    <property type="entry name" value="DNA-glycosylase"/>
    <property type="match status" value="1"/>
</dbReference>
<feature type="compositionally biased region" description="Basic and acidic residues" evidence="2">
    <location>
        <begin position="15"/>
        <end position="29"/>
    </location>
</feature>
<dbReference type="AlphaFoldDB" id="A0A2C9W199"/>
<organism evidence="3 4">
    <name type="scientific">Manihot esculenta</name>
    <name type="common">Cassava</name>
    <name type="synonym">Jatropha manihot</name>
    <dbReference type="NCBI Taxonomy" id="3983"/>
    <lineage>
        <taxon>Eukaryota</taxon>
        <taxon>Viridiplantae</taxon>
        <taxon>Streptophyta</taxon>
        <taxon>Embryophyta</taxon>
        <taxon>Tracheophyta</taxon>
        <taxon>Spermatophyta</taxon>
        <taxon>Magnoliopsida</taxon>
        <taxon>eudicotyledons</taxon>
        <taxon>Gunneridae</taxon>
        <taxon>Pentapetalae</taxon>
        <taxon>rosids</taxon>
        <taxon>fabids</taxon>
        <taxon>Malpighiales</taxon>
        <taxon>Euphorbiaceae</taxon>
        <taxon>Crotonoideae</taxon>
        <taxon>Manihoteae</taxon>
        <taxon>Manihot</taxon>
    </lineage>
</organism>
<accession>A0A2C9W199</accession>
<keyword evidence="4" id="KW-1185">Reference proteome</keyword>
<feature type="binding site" evidence="1">
    <location>
        <position position="321"/>
    </location>
    <ligand>
        <name>Zn(2+)</name>
        <dbReference type="ChEBI" id="CHEBI:29105"/>
    </ligand>
</feature>
<dbReference type="Proteomes" id="UP000091857">
    <property type="component" value="Chromosome 4"/>
</dbReference>
<keyword evidence="1" id="KW-0479">Metal-binding</keyword>
<keyword evidence="1" id="KW-0862">Zinc</keyword>
<evidence type="ECO:0000256" key="1">
    <source>
        <dbReference type="PIRSR" id="PIRSR605019-1"/>
    </source>
</evidence>